<dbReference type="CDD" id="cd00060">
    <property type="entry name" value="FHA"/>
    <property type="match status" value="1"/>
</dbReference>
<dbReference type="PANTHER" id="PTHR35038:SF8">
    <property type="entry name" value="C-TYPE POLYHEME CYTOCHROME OMCC"/>
    <property type="match status" value="1"/>
</dbReference>
<reference evidence="5 6" key="1">
    <citation type="submission" date="2020-12" db="EMBL/GenBank/DDBJ databases">
        <authorList>
            <person name="Shan Y."/>
        </authorList>
    </citation>
    <scope>NUCLEOTIDE SEQUENCE [LARGE SCALE GENOMIC DNA]</scope>
    <source>
        <strain evidence="6">csc3.9</strain>
    </source>
</reference>
<dbReference type="InterPro" id="IPR000253">
    <property type="entry name" value="FHA_dom"/>
</dbReference>
<name>A0A7T4R1D7_9GAMM</name>
<dbReference type="KEGG" id="snan:I6N98_01995"/>
<evidence type="ECO:0000259" key="3">
    <source>
        <dbReference type="Pfam" id="PF00498"/>
    </source>
</evidence>
<evidence type="ECO:0000256" key="1">
    <source>
        <dbReference type="ARBA" id="ARBA00022729"/>
    </source>
</evidence>
<keyword evidence="2" id="KW-1133">Transmembrane helix</keyword>
<dbReference type="InterPro" id="IPR051829">
    <property type="entry name" value="Multiheme_Cytochr_ET"/>
</dbReference>
<keyword evidence="2" id="KW-0472">Membrane</keyword>
<dbReference type="Gene3D" id="3.90.10.10">
    <property type="entry name" value="Cytochrome C3"/>
    <property type="match status" value="3"/>
</dbReference>
<dbReference type="PANTHER" id="PTHR35038">
    <property type="entry name" value="DISSIMILATORY SULFITE REDUCTASE SIRA"/>
    <property type="match status" value="1"/>
</dbReference>
<dbReference type="SUPFAM" id="SSF48695">
    <property type="entry name" value="Multiheme cytochromes"/>
    <property type="match status" value="2"/>
</dbReference>
<feature type="transmembrane region" description="Helical" evidence="2">
    <location>
        <begin position="137"/>
        <end position="159"/>
    </location>
</feature>
<evidence type="ECO:0000256" key="2">
    <source>
        <dbReference type="SAM" id="Phobius"/>
    </source>
</evidence>
<dbReference type="EMBL" id="CP066167">
    <property type="protein sequence ID" value="QQD18669.1"/>
    <property type="molecule type" value="Genomic_DNA"/>
</dbReference>
<keyword evidence="2" id="KW-0812">Transmembrane</keyword>
<feature type="domain" description="Doubled CXXCH motif" evidence="4">
    <location>
        <begin position="235"/>
        <end position="264"/>
    </location>
</feature>
<dbReference type="Proteomes" id="UP000596063">
    <property type="component" value="Chromosome"/>
</dbReference>
<sequence length="584" mass="64378">MAILIRKTRLKNGAILDQRDSEFHSDTLTLGSDSHSDLQLFGDDVAPRHATLQLEPSGHITLRALGEHALETDAGRLDNIELEPGDSVRLGPHRIELIEVPPGFDAALELRVDDDAKPDIRHRYAEALRLKLPSGRALSYISALLIIVAGLAIPLAGYFQPEFAAKTQSLPTPSDHLWLSGPLSDPHHVPGVADNCQSCHSTPFKQVGNAECSACHQHTTAHFIAPHPGVTDNAEQCTNCHKEHNEPSMLIVSDNALCINCHAQSLQRSAGNIGQSDTIAAATAFSEKTHPGFKVALLQLQQGGDELVWQRVAKSLDRPETREHSNLKFSHQLHLAGNEIKVSGAGGGERNLQCADCHTLAPDGEHFQPITMESSCQRCHSLDFNDQQPRRELPHTDGDELYYYLEEFFISAAVKMRNSDSEPAERWVPNWEMKQRCEGLNTLECGQRLADWEAEQLFNKTGCINCHQVSKVDGQTPRRWQVKPVRLVQDWFISSRFDHRPHVLGPEGTDGACLSCHQADTSEHASDILMPKLDTCVSCHGSEQHSQRSLQCVDCHAFHRDGMPAMASGLPQSHPPLTPGEGAP</sequence>
<dbReference type="CDD" id="cd08168">
    <property type="entry name" value="Cytochrom_C3"/>
    <property type="match status" value="1"/>
</dbReference>
<feature type="domain" description="FHA" evidence="3">
    <location>
        <begin position="29"/>
        <end position="91"/>
    </location>
</feature>
<dbReference type="Gene3D" id="2.60.200.20">
    <property type="match status" value="1"/>
</dbReference>
<keyword evidence="1" id="KW-0732">Signal</keyword>
<gene>
    <name evidence="5" type="ORF">I6N98_01995</name>
</gene>
<dbReference type="InterPro" id="IPR008984">
    <property type="entry name" value="SMAD_FHA_dom_sf"/>
</dbReference>
<evidence type="ECO:0000259" key="4">
    <source>
        <dbReference type="Pfam" id="PF09699"/>
    </source>
</evidence>
<organism evidence="5 6">
    <name type="scientific">Spongiibacter nanhainus</name>
    <dbReference type="NCBI Taxonomy" id="2794344"/>
    <lineage>
        <taxon>Bacteria</taxon>
        <taxon>Pseudomonadati</taxon>
        <taxon>Pseudomonadota</taxon>
        <taxon>Gammaproteobacteria</taxon>
        <taxon>Cellvibrionales</taxon>
        <taxon>Spongiibacteraceae</taxon>
        <taxon>Spongiibacter</taxon>
    </lineage>
</organism>
<dbReference type="InterPro" id="IPR036280">
    <property type="entry name" value="Multihaem_cyt_sf"/>
</dbReference>
<keyword evidence="6" id="KW-1185">Reference proteome</keyword>
<proteinExistence type="predicted"/>
<dbReference type="GO" id="GO:0016491">
    <property type="term" value="F:oxidoreductase activity"/>
    <property type="evidence" value="ECO:0007669"/>
    <property type="project" value="TreeGrafter"/>
</dbReference>
<accession>A0A7T4R1D7</accession>
<protein>
    <submittedName>
        <fullName evidence="5">Uncharacterized protein</fullName>
    </submittedName>
</protein>
<dbReference type="Pfam" id="PF09699">
    <property type="entry name" value="Paired_CXXCH_1"/>
    <property type="match status" value="1"/>
</dbReference>
<evidence type="ECO:0000313" key="5">
    <source>
        <dbReference type="EMBL" id="QQD18669.1"/>
    </source>
</evidence>
<dbReference type="Pfam" id="PF00498">
    <property type="entry name" value="FHA"/>
    <property type="match status" value="1"/>
</dbReference>
<dbReference type="SUPFAM" id="SSF49879">
    <property type="entry name" value="SMAD/FHA domain"/>
    <property type="match status" value="1"/>
</dbReference>
<evidence type="ECO:0000313" key="6">
    <source>
        <dbReference type="Proteomes" id="UP000596063"/>
    </source>
</evidence>
<dbReference type="InterPro" id="IPR010177">
    <property type="entry name" value="Paired_CXXCH_1"/>
</dbReference>
<dbReference type="AlphaFoldDB" id="A0A7T4R1D7"/>
<dbReference type="RefSeq" id="WP_198570160.1">
    <property type="nucleotide sequence ID" value="NZ_CP066167.1"/>
</dbReference>